<dbReference type="AlphaFoldDB" id="A0A4U1J9V5"/>
<protein>
    <submittedName>
        <fullName evidence="5">Diaminopimelate decarboxylase</fullName>
    </submittedName>
</protein>
<dbReference type="InterPro" id="IPR029066">
    <property type="entry name" value="PLP-binding_barrel"/>
</dbReference>
<dbReference type="InterPro" id="IPR002433">
    <property type="entry name" value="Orn_de-COase"/>
</dbReference>
<proteinExistence type="predicted"/>
<keyword evidence="2 3" id="KW-0663">Pyridoxal phosphate</keyword>
<evidence type="ECO:0000313" key="5">
    <source>
        <dbReference type="EMBL" id="TKD04994.1"/>
    </source>
</evidence>
<dbReference type="InterPro" id="IPR000183">
    <property type="entry name" value="Orn/DAP/Arg_de-COase"/>
</dbReference>
<name>A0A4U1J9V5_9BACT</name>
<dbReference type="SUPFAM" id="SSF50621">
    <property type="entry name" value="Alanine racemase C-terminal domain-like"/>
    <property type="match status" value="1"/>
</dbReference>
<evidence type="ECO:0000256" key="2">
    <source>
        <dbReference type="ARBA" id="ARBA00022898"/>
    </source>
</evidence>
<dbReference type="PANTHER" id="PTHR43727:SF3">
    <property type="entry name" value="GROUP IV DECARBOXYLASE"/>
    <property type="match status" value="1"/>
</dbReference>
<dbReference type="EMBL" id="SSMQ01000023">
    <property type="protein sequence ID" value="TKD04994.1"/>
    <property type="molecule type" value="Genomic_DNA"/>
</dbReference>
<dbReference type="Gene3D" id="3.20.20.10">
    <property type="entry name" value="Alanine racemase"/>
    <property type="match status" value="1"/>
</dbReference>
<dbReference type="GO" id="GO:0009089">
    <property type="term" value="P:lysine biosynthetic process via diaminopimelate"/>
    <property type="evidence" value="ECO:0007669"/>
    <property type="project" value="TreeGrafter"/>
</dbReference>
<sequence>MSRWLERTHVEDASSVLRRAIADGFFREDTPAALFHDLGRVRARLAELDACFPEGTLHAVAVKANPLVEILRALVAAGAGLEAASFEEVRLAMAADCPPSRIVFDSPAKTKDELAWALAHGVPINVDNFDELDRIASRIGQTKPAHIGLRVNPQVGGGSIALTSVATRASKFGVPIERRDEIIAAFEAHPFLCALHVHVGSQGMPLATLVEGVRRVDSLRAEIEARTSPGRVHTFDLGGGLPVAYRPDDTPIPLSAYVNGLKETTPGLFAGGLRLVTEFGRAIHATAGWAASRVEYVKQAGDERLAVIHLGADLLVRRAYRPEEWHHEIAVLDAEGRPKGGLTEPVTIVGPLCFSGDVLARGLALPRVDPGDFVVLHDVGAYTLGMWSRHCSRGLPLVLGYDGETLSILKDRETPDDVVAFWSRSREQPPRSEP</sequence>
<reference evidence="5 6" key="1">
    <citation type="submission" date="2019-04" db="EMBL/GenBank/DDBJ databases">
        <authorList>
            <person name="Li Y."/>
            <person name="Wang J."/>
        </authorList>
    </citation>
    <scope>NUCLEOTIDE SEQUENCE [LARGE SCALE GENOMIC DNA]</scope>
    <source>
        <strain evidence="5 6">DSM 14668</strain>
    </source>
</reference>
<feature type="modified residue" description="N6-(pyridoxal phosphate)lysine" evidence="3">
    <location>
        <position position="63"/>
    </location>
</feature>
<feature type="domain" description="Orn/DAP/Arg decarboxylase 2 N-terminal" evidence="4">
    <location>
        <begin position="39"/>
        <end position="284"/>
    </location>
</feature>
<dbReference type="Pfam" id="PF02784">
    <property type="entry name" value="Orn_Arg_deC_N"/>
    <property type="match status" value="1"/>
</dbReference>
<dbReference type="Gene3D" id="2.40.37.10">
    <property type="entry name" value="Lyase, Ornithine Decarboxylase, Chain A, domain 1"/>
    <property type="match status" value="1"/>
</dbReference>
<evidence type="ECO:0000313" key="6">
    <source>
        <dbReference type="Proteomes" id="UP000309215"/>
    </source>
</evidence>
<keyword evidence="6" id="KW-1185">Reference proteome</keyword>
<dbReference type="GO" id="GO:0008836">
    <property type="term" value="F:diaminopimelate decarboxylase activity"/>
    <property type="evidence" value="ECO:0007669"/>
    <property type="project" value="TreeGrafter"/>
</dbReference>
<dbReference type="PRINTS" id="PR01179">
    <property type="entry name" value="ODADCRBXLASE"/>
</dbReference>
<dbReference type="OrthoDB" id="9802241at2"/>
<dbReference type="PANTHER" id="PTHR43727">
    <property type="entry name" value="DIAMINOPIMELATE DECARBOXYLASE"/>
    <property type="match status" value="1"/>
</dbReference>
<dbReference type="PRINTS" id="PR01182">
    <property type="entry name" value="ORNDCRBXLASE"/>
</dbReference>
<comment type="cofactor">
    <cofactor evidence="1 3">
        <name>pyridoxal 5'-phosphate</name>
        <dbReference type="ChEBI" id="CHEBI:597326"/>
    </cofactor>
</comment>
<dbReference type="SUPFAM" id="SSF51419">
    <property type="entry name" value="PLP-binding barrel"/>
    <property type="match status" value="1"/>
</dbReference>
<dbReference type="InterPro" id="IPR022644">
    <property type="entry name" value="De-COase2_N"/>
</dbReference>
<accession>A0A4U1J9V5</accession>
<evidence type="ECO:0000256" key="1">
    <source>
        <dbReference type="ARBA" id="ARBA00001933"/>
    </source>
</evidence>
<dbReference type="RefSeq" id="WP_136931065.1">
    <property type="nucleotide sequence ID" value="NZ_SSMQ01000023.1"/>
</dbReference>
<dbReference type="GO" id="GO:0006596">
    <property type="term" value="P:polyamine biosynthetic process"/>
    <property type="evidence" value="ECO:0007669"/>
    <property type="project" value="InterPro"/>
</dbReference>
<organism evidence="5 6">
    <name type="scientific">Polyangium fumosum</name>
    <dbReference type="NCBI Taxonomy" id="889272"/>
    <lineage>
        <taxon>Bacteria</taxon>
        <taxon>Pseudomonadati</taxon>
        <taxon>Myxococcota</taxon>
        <taxon>Polyangia</taxon>
        <taxon>Polyangiales</taxon>
        <taxon>Polyangiaceae</taxon>
        <taxon>Polyangium</taxon>
    </lineage>
</organism>
<comment type="caution">
    <text evidence="5">The sequence shown here is derived from an EMBL/GenBank/DDBJ whole genome shotgun (WGS) entry which is preliminary data.</text>
</comment>
<dbReference type="InterPro" id="IPR009006">
    <property type="entry name" value="Ala_racemase/Decarboxylase_C"/>
</dbReference>
<evidence type="ECO:0000256" key="3">
    <source>
        <dbReference type="PIRSR" id="PIRSR600183-50"/>
    </source>
</evidence>
<dbReference type="Proteomes" id="UP000309215">
    <property type="component" value="Unassembled WGS sequence"/>
</dbReference>
<feature type="active site" description="Proton donor" evidence="3">
    <location>
        <position position="353"/>
    </location>
</feature>
<gene>
    <name evidence="5" type="ORF">E8A74_22270</name>
</gene>
<evidence type="ECO:0000259" key="4">
    <source>
        <dbReference type="Pfam" id="PF02784"/>
    </source>
</evidence>